<dbReference type="InterPro" id="IPR001680">
    <property type="entry name" value="WD40_rpt"/>
</dbReference>
<gene>
    <name evidence="4" type="ORF">KUF71_008767</name>
</gene>
<dbReference type="PROSITE" id="PS00678">
    <property type="entry name" value="WD_REPEATS_1"/>
    <property type="match status" value="1"/>
</dbReference>
<dbReference type="EMBL" id="JAHWGI010000979">
    <property type="protein sequence ID" value="KAK3919640.1"/>
    <property type="molecule type" value="Genomic_DNA"/>
</dbReference>
<dbReference type="Pfam" id="PF00400">
    <property type="entry name" value="WD40"/>
    <property type="match status" value="2"/>
</dbReference>
<dbReference type="Proteomes" id="UP001219518">
    <property type="component" value="Unassembled WGS sequence"/>
</dbReference>
<dbReference type="PROSITE" id="PS50082">
    <property type="entry name" value="WD_REPEATS_2"/>
    <property type="match status" value="1"/>
</dbReference>
<evidence type="ECO:0000256" key="2">
    <source>
        <dbReference type="ARBA" id="ARBA00022737"/>
    </source>
</evidence>
<reference evidence="4" key="2">
    <citation type="journal article" date="2023" name="BMC Genomics">
        <title>Pest status, molecular evolution, and epigenetic factors derived from the genome assembly of Frankliniella fusca, a thysanopteran phytovirus vector.</title>
        <authorList>
            <person name="Catto M.A."/>
            <person name="Labadie P.E."/>
            <person name="Jacobson A.L."/>
            <person name="Kennedy G.G."/>
            <person name="Srinivasan R."/>
            <person name="Hunt B.G."/>
        </authorList>
    </citation>
    <scope>NUCLEOTIDE SEQUENCE</scope>
    <source>
        <strain evidence="4">PL_HMW_Pooled</strain>
    </source>
</reference>
<evidence type="ECO:0000256" key="3">
    <source>
        <dbReference type="PROSITE-ProRule" id="PRU00221"/>
    </source>
</evidence>
<keyword evidence="5" id="KW-1185">Reference proteome</keyword>
<dbReference type="InterPro" id="IPR036322">
    <property type="entry name" value="WD40_repeat_dom_sf"/>
</dbReference>
<comment type="caution">
    <text evidence="4">The sequence shown here is derived from an EMBL/GenBank/DDBJ whole genome shotgun (WGS) entry which is preliminary data.</text>
</comment>
<evidence type="ECO:0000256" key="1">
    <source>
        <dbReference type="ARBA" id="ARBA00022574"/>
    </source>
</evidence>
<name>A0AAE1LHI8_9NEOP</name>
<dbReference type="PANTHER" id="PTHR47822">
    <property type="entry name" value="CARBOHYDRATE BINDING DOMAIN CONTAINING PROTEIN"/>
    <property type="match status" value="1"/>
</dbReference>
<organism evidence="4 5">
    <name type="scientific">Frankliniella fusca</name>
    <dbReference type="NCBI Taxonomy" id="407009"/>
    <lineage>
        <taxon>Eukaryota</taxon>
        <taxon>Metazoa</taxon>
        <taxon>Ecdysozoa</taxon>
        <taxon>Arthropoda</taxon>
        <taxon>Hexapoda</taxon>
        <taxon>Insecta</taxon>
        <taxon>Pterygota</taxon>
        <taxon>Neoptera</taxon>
        <taxon>Paraneoptera</taxon>
        <taxon>Thysanoptera</taxon>
        <taxon>Terebrantia</taxon>
        <taxon>Thripoidea</taxon>
        <taxon>Thripidae</taxon>
        <taxon>Frankliniella</taxon>
    </lineage>
</organism>
<dbReference type="InterPro" id="IPR019775">
    <property type="entry name" value="WD40_repeat_CS"/>
</dbReference>
<dbReference type="AlphaFoldDB" id="A0AAE1LHI8"/>
<dbReference type="PANTHER" id="PTHR47822:SF2">
    <property type="entry name" value="F-BOX AND WD-40 DOMAIN PROTEIN 7"/>
    <property type="match status" value="1"/>
</dbReference>
<reference evidence="4" key="1">
    <citation type="submission" date="2021-07" db="EMBL/GenBank/DDBJ databases">
        <authorList>
            <person name="Catto M.A."/>
            <person name="Jacobson A."/>
            <person name="Kennedy G."/>
            <person name="Labadie P."/>
            <person name="Hunt B.G."/>
            <person name="Srinivasan R."/>
        </authorList>
    </citation>
    <scope>NUCLEOTIDE SEQUENCE</scope>
    <source>
        <strain evidence="4">PL_HMW_Pooled</strain>
        <tissue evidence="4">Head</tissue>
    </source>
</reference>
<accession>A0AAE1LHI8</accession>
<dbReference type="PROSITE" id="PS50294">
    <property type="entry name" value="WD_REPEATS_REGION"/>
    <property type="match status" value="1"/>
</dbReference>
<dbReference type="InterPro" id="IPR015943">
    <property type="entry name" value="WD40/YVTN_repeat-like_dom_sf"/>
</dbReference>
<keyword evidence="2" id="KW-0677">Repeat</keyword>
<keyword evidence="1 3" id="KW-0853">WD repeat</keyword>
<dbReference type="SMART" id="SM00320">
    <property type="entry name" value="WD40"/>
    <property type="match status" value="5"/>
</dbReference>
<proteinExistence type="predicted"/>
<dbReference type="SUPFAM" id="SSF50978">
    <property type="entry name" value="WD40 repeat-like"/>
    <property type="match status" value="1"/>
</dbReference>
<sequence>MASTTRKTPSKTTLSVSGAAAAAAAAAAAGKLSVTSVTAAAAFPSKHRLISVSARSSVLGLGLSRTSRTSVLGVPANAQPVADGDLYLIDCINAKGALSVAYTKDNKLLAVGEASGNLRVFRTGKAEELCCLTLGMAVRGRAGGARGADQGPQGSGRAVAVTCLRPWQAEPSRPTVLAAYADGHVRLWDIKYGTVLQNAQEQRQTLGLAVSPDLRHFVSLGDDGSVFLYDAHTWQLLAKMTHSGFSDTVDGHKSRVLSGVFHPHDPNGIVTGGWDNVLQFWDVRLQNSVRHVAGTHIGGTESLDISPDGNEVMSCSWRNKDQLQIWDYGSAQLIETINPDNLQSYTVGTVTGLAHGIYSIALGPVGAKYVPNPALNSGRNMLSHVTDKCPRVAVCSDNKVIELEIY</sequence>
<evidence type="ECO:0000313" key="5">
    <source>
        <dbReference type="Proteomes" id="UP001219518"/>
    </source>
</evidence>
<evidence type="ECO:0000313" key="4">
    <source>
        <dbReference type="EMBL" id="KAK3919640.1"/>
    </source>
</evidence>
<dbReference type="Gene3D" id="2.130.10.10">
    <property type="entry name" value="YVTN repeat-like/Quinoprotein amine dehydrogenase"/>
    <property type="match status" value="2"/>
</dbReference>
<feature type="repeat" description="WD" evidence="3">
    <location>
        <begin position="249"/>
        <end position="291"/>
    </location>
</feature>
<protein>
    <submittedName>
        <fullName evidence="4">WD repeat-containing protein 48-like protein</fullName>
    </submittedName>
</protein>